<feature type="compositionally biased region" description="Polar residues" evidence="4">
    <location>
        <begin position="271"/>
        <end position="296"/>
    </location>
</feature>
<gene>
    <name evidence="6" type="ORF">K0M31_015520</name>
</gene>
<keyword evidence="7" id="KW-1185">Reference proteome</keyword>
<dbReference type="PANTHER" id="PTHR14234">
    <property type="entry name" value="RIM BINDING PROTEIN-RELATED"/>
    <property type="match status" value="1"/>
</dbReference>
<dbReference type="InterPro" id="IPR040325">
    <property type="entry name" value="RIMBP1/2/3"/>
</dbReference>
<feature type="compositionally biased region" description="Low complexity" evidence="4">
    <location>
        <begin position="297"/>
        <end position="348"/>
    </location>
</feature>
<organism evidence="6 7">
    <name type="scientific">Melipona bicolor</name>
    <dbReference type="NCBI Taxonomy" id="60889"/>
    <lineage>
        <taxon>Eukaryota</taxon>
        <taxon>Metazoa</taxon>
        <taxon>Ecdysozoa</taxon>
        <taxon>Arthropoda</taxon>
        <taxon>Hexapoda</taxon>
        <taxon>Insecta</taxon>
        <taxon>Pterygota</taxon>
        <taxon>Neoptera</taxon>
        <taxon>Endopterygota</taxon>
        <taxon>Hymenoptera</taxon>
        <taxon>Apocrita</taxon>
        <taxon>Aculeata</taxon>
        <taxon>Apoidea</taxon>
        <taxon>Anthophila</taxon>
        <taxon>Apidae</taxon>
        <taxon>Melipona</taxon>
    </lineage>
</organism>
<dbReference type="SUPFAM" id="SSF50044">
    <property type="entry name" value="SH3-domain"/>
    <property type="match status" value="1"/>
</dbReference>
<keyword evidence="3" id="KW-0175">Coiled coil</keyword>
<feature type="domain" description="SH3" evidence="5">
    <location>
        <begin position="586"/>
        <end position="654"/>
    </location>
</feature>
<feature type="compositionally biased region" description="Pro residues" evidence="4">
    <location>
        <begin position="247"/>
        <end position="258"/>
    </location>
</feature>
<dbReference type="AlphaFoldDB" id="A0AA40FG27"/>
<dbReference type="PROSITE" id="PS50002">
    <property type="entry name" value="SH3"/>
    <property type="match status" value="1"/>
</dbReference>
<evidence type="ECO:0000256" key="1">
    <source>
        <dbReference type="ARBA" id="ARBA00022443"/>
    </source>
</evidence>
<dbReference type="GO" id="GO:0007274">
    <property type="term" value="P:neuromuscular synaptic transmission"/>
    <property type="evidence" value="ECO:0007669"/>
    <property type="project" value="TreeGrafter"/>
</dbReference>
<dbReference type="CDD" id="cd12014">
    <property type="entry name" value="SH3_RIM-BP_1"/>
    <property type="match status" value="1"/>
</dbReference>
<evidence type="ECO:0000256" key="2">
    <source>
        <dbReference type="PROSITE-ProRule" id="PRU00192"/>
    </source>
</evidence>
<evidence type="ECO:0000256" key="4">
    <source>
        <dbReference type="SAM" id="MobiDB-lite"/>
    </source>
</evidence>
<dbReference type="GO" id="GO:0045202">
    <property type="term" value="C:synapse"/>
    <property type="evidence" value="ECO:0007669"/>
    <property type="project" value="GOC"/>
</dbReference>
<feature type="compositionally biased region" description="Polar residues" evidence="4">
    <location>
        <begin position="349"/>
        <end position="360"/>
    </location>
</feature>
<feature type="region of interest" description="Disordered" evidence="4">
    <location>
        <begin position="388"/>
        <end position="431"/>
    </location>
</feature>
<evidence type="ECO:0000313" key="7">
    <source>
        <dbReference type="Proteomes" id="UP001177670"/>
    </source>
</evidence>
<accession>A0AA40FG27</accession>
<name>A0AA40FG27_9HYME</name>
<evidence type="ECO:0000313" key="6">
    <source>
        <dbReference type="EMBL" id="KAK1117848.1"/>
    </source>
</evidence>
<feature type="compositionally biased region" description="Polar residues" evidence="4">
    <location>
        <begin position="388"/>
        <end position="427"/>
    </location>
</feature>
<dbReference type="PANTHER" id="PTHR14234:SF19">
    <property type="entry name" value="RIM-BINDING PROTEIN, ISOFORM F"/>
    <property type="match status" value="1"/>
</dbReference>
<protein>
    <recommendedName>
        <fullName evidence="5">SH3 domain-containing protein</fullName>
    </recommendedName>
</protein>
<dbReference type="InterPro" id="IPR001452">
    <property type="entry name" value="SH3_domain"/>
</dbReference>
<dbReference type="Proteomes" id="UP001177670">
    <property type="component" value="Unassembled WGS sequence"/>
</dbReference>
<feature type="region of interest" description="Disordered" evidence="4">
    <location>
        <begin position="247"/>
        <end position="360"/>
    </location>
</feature>
<sequence>MLQCCGVGGGASTAPQAPQLQDTGSAVGITTSTKTTIMQDAVLESILEQMRETEARKAELERQHAEAQNQLREKIAGRYQGPESVEALQSKIRELEKKTELQMVRHEELSLELTSLRRARSRGPMVGHSVVPTTWPPTGSEIDRIIAKIEQDNSASRMVHDLDHTRGTITTQQPSVSQGILRSSSENLPNLGQHQHPPHPHALSLGMPTQMSHLPLIYFGPTCKNGNASIENLKQYAGSPMPLTPMMPGCPPLTPNGPPYHYSEPIPPAPSLSTSQSQPVFQQKMQPYQQPTHTELQSSHSQSVLQTQQQKQQQTHTHYTSSQYQETYPHTQTYQQPLQQQQQQPQSQHPASTTYLTSSSQSIIPHYSQPTQTAQSFQLNGSQQATTYPSLSITSHPNGTYTGTGASSFSTQLSHPNFSAPQTSIPQTTLSSLPPYSTTSFHSTLGALTSVPQTALPFSNVQSSFTTSGSTYSTVGTNAFGTSGVSSGTTSTGLLQAISDPLQAMQQLSVQSQANQLQQQAIIHQIQQSLRASSPTAPATTGHHFLGSRQMPKIPSSILSNPLDRLTNDNIVTEGQVDMLDIPGKGRCYVYIARFTYEPFQHSPNENPEAELPVQGGDYLLVWGQPDEDGFLDAETLDGRRGLVPANFVQKLVGDDLLEFHQAVLGLRDVDDSASTNIPQVSNCYLQDIDLELAALEEGNRNRQAELSAYAELDNIAEEDEQEPPGWFRELDSERFLATARLVLSFFPEEVYLFSDLVPAPQHLTLERQLNKSVLIGWTAPDNTHQLESYHVYVDGVLKVTVKATERTRALVEGVDSTRVRRNDFTRIVQ</sequence>
<feature type="region of interest" description="Disordered" evidence="4">
    <location>
        <begin position="1"/>
        <end position="21"/>
    </location>
</feature>
<comment type="caution">
    <text evidence="6">The sequence shown here is derived from an EMBL/GenBank/DDBJ whole genome shotgun (WGS) entry which is preliminary data.</text>
</comment>
<dbReference type="SMART" id="SM00326">
    <property type="entry name" value="SH3"/>
    <property type="match status" value="1"/>
</dbReference>
<feature type="coiled-coil region" evidence="3">
    <location>
        <begin position="43"/>
        <end position="105"/>
    </location>
</feature>
<feature type="compositionally biased region" description="Gly residues" evidence="4">
    <location>
        <begin position="1"/>
        <end position="11"/>
    </location>
</feature>
<dbReference type="EMBL" id="JAHYIQ010000047">
    <property type="protein sequence ID" value="KAK1117848.1"/>
    <property type="molecule type" value="Genomic_DNA"/>
</dbReference>
<evidence type="ECO:0000259" key="5">
    <source>
        <dbReference type="PROSITE" id="PS50002"/>
    </source>
</evidence>
<evidence type="ECO:0000256" key="3">
    <source>
        <dbReference type="SAM" id="Coils"/>
    </source>
</evidence>
<proteinExistence type="predicted"/>
<dbReference type="InterPro" id="IPR036028">
    <property type="entry name" value="SH3-like_dom_sf"/>
</dbReference>
<dbReference type="Gene3D" id="2.30.30.40">
    <property type="entry name" value="SH3 Domains"/>
    <property type="match status" value="1"/>
</dbReference>
<keyword evidence="1 2" id="KW-0728">SH3 domain</keyword>
<reference evidence="6" key="1">
    <citation type="submission" date="2021-10" db="EMBL/GenBank/DDBJ databases">
        <title>Melipona bicolor Genome sequencing and assembly.</title>
        <authorList>
            <person name="Araujo N.S."/>
            <person name="Arias M.C."/>
        </authorList>
    </citation>
    <scope>NUCLEOTIDE SEQUENCE</scope>
    <source>
        <strain evidence="6">USP_2M_L1-L4_2017</strain>
        <tissue evidence="6">Whole body</tissue>
    </source>
</reference>
<dbReference type="Pfam" id="PF14604">
    <property type="entry name" value="SH3_9"/>
    <property type="match status" value="1"/>
</dbReference>